<dbReference type="InterPro" id="IPR003812">
    <property type="entry name" value="Fido"/>
</dbReference>
<evidence type="ECO:0000259" key="4">
    <source>
        <dbReference type="PROSITE" id="PS51459"/>
    </source>
</evidence>
<keyword evidence="6" id="KW-1185">Reference proteome</keyword>
<name>A0A1Z4BTB2_9FLAO</name>
<dbReference type="Gene3D" id="1.10.3290.10">
    <property type="entry name" value="Fido-like domain"/>
    <property type="match status" value="1"/>
</dbReference>
<dbReference type="InterPro" id="IPR040198">
    <property type="entry name" value="Fido_containing"/>
</dbReference>
<feature type="active site" evidence="1">
    <location>
        <position position="165"/>
    </location>
</feature>
<organism evidence="5 6">
    <name type="scientific">Capnocytophaga endodontalis</name>
    <dbReference type="NCBI Taxonomy" id="2708117"/>
    <lineage>
        <taxon>Bacteria</taxon>
        <taxon>Pseudomonadati</taxon>
        <taxon>Bacteroidota</taxon>
        <taxon>Flavobacteriia</taxon>
        <taxon>Flavobacteriales</taxon>
        <taxon>Flavobacteriaceae</taxon>
        <taxon>Capnocytophaga</taxon>
    </lineage>
</organism>
<dbReference type="GO" id="GO:0005524">
    <property type="term" value="F:ATP binding"/>
    <property type="evidence" value="ECO:0007669"/>
    <property type="project" value="UniProtKB-KW"/>
</dbReference>
<dbReference type="InterPro" id="IPR036597">
    <property type="entry name" value="Fido-like_dom_sf"/>
</dbReference>
<dbReference type="SUPFAM" id="SSF140931">
    <property type="entry name" value="Fic-like"/>
    <property type="match status" value="1"/>
</dbReference>
<feature type="site" description="Important for autoinhibition of adenylyltransferase activity" evidence="3">
    <location>
        <position position="34"/>
    </location>
</feature>
<proteinExistence type="predicted"/>
<gene>
    <name evidence="5" type="ORF">CBG49_04240</name>
</gene>
<dbReference type="KEGG" id="capn:CBG49_04240"/>
<reference evidence="6" key="1">
    <citation type="submission" date="2017-06" db="EMBL/GenBank/DDBJ databases">
        <title>Complete genome sequence of Capnocytophaga sp. KCOM 1579 (=ChDC OS43) isolated from a human refractory periapical abscess lesion.</title>
        <authorList>
            <person name="Kook J.-K."/>
            <person name="Park S.-N."/>
            <person name="Lim Y.K."/>
            <person name="Roh H."/>
        </authorList>
    </citation>
    <scope>NUCLEOTIDE SEQUENCE [LARGE SCALE GENOMIC DNA]</scope>
    <source>
        <strain evidence="6">ChDC OS43</strain>
    </source>
</reference>
<protein>
    <submittedName>
        <fullName evidence="5">Cell filamentation protein Fic</fullName>
    </submittedName>
</protein>
<dbReference type="Proteomes" id="UP000197007">
    <property type="component" value="Chromosome"/>
</dbReference>
<accession>A0A1Z4BTB2</accession>
<dbReference type="AlphaFoldDB" id="A0A1Z4BTB2"/>
<feature type="domain" description="Fido" evidence="4">
    <location>
        <begin position="85"/>
        <end position="235"/>
    </location>
</feature>
<dbReference type="Pfam" id="PF02661">
    <property type="entry name" value="Fic"/>
    <property type="match status" value="1"/>
</dbReference>
<dbReference type="EMBL" id="CP022022">
    <property type="protein sequence ID" value="ASF44473.1"/>
    <property type="molecule type" value="Genomic_DNA"/>
</dbReference>
<evidence type="ECO:0000256" key="1">
    <source>
        <dbReference type="PIRSR" id="PIRSR640198-1"/>
    </source>
</evidence>
<dbReference type="PANTHER" id="PTHR13504">
    <property type="entry name" value="FIDO DOMAIN-CONTAINING PROTEIN DDB_G0283145"/>
    <property type="match status" value="1"/>
</dbReference>
<evidence type="ECO:0000313" key="6">
    <source>
        <dbReference type="Proteomes" id="UP000197007"/>
    </source>
</evidence>
<evidence type="ECO:0000256" key="2">
    <source>
        <dbReference type="PIRSR" id="PIRSR640198-2"/>
    </source>
</evidence>
<evidence type="ECO:0000256" key="3">
    <source>
        <dbReference type="PIRSR" id="PIRSR640198-3"/>
    </source>
</evidence>
<sequence length="235" mass="27395">MLLERLLQEQTSQLKGGIYHRTQIDFCYNSNHIEGSQLTREQTRYIFETNTIGIAQQAVNVDDIVEAINHFRAFDIMLHSATEPLSQAMIKSFHSILKAGTSDSRKDWFAVGDYKKLPNEVGSNATTLPENVEKEMTLLLSNYHQKPTKTFRDLIDFHWQFENIHPFQDGNGRVGRLLLFKECLANNITPFIITENLRLFYYRGLQNWQQIEGYLLDTCLTAQDEYKAVMEYFRV</sequence>
<feature type="binding site" evidence="2">
    <location>
        <begin position="201"/>
        <end position="202"/>
    </location>
    <ligand>
        <name>ATP</name>
        <dbReference type="ChEBI" id="CHEBI:30616"/>
    </ligand>
</feature>
<feature type="binding site" evidence="2">
    <location>
        <begin position="169"/>
        <end position="176"/>
    </location>
    <ligand>
        <name>ATP</name>
        <dbReference type="ChEBI" id="CHEBI:30616"/>
    </ligand>
</feature>
<keyword evidence="2" id="KW-0547">Nucleotide-binding</keyword>
<dbReference type="PANTHER" id="PTHR13504:SF38">
    <property type="entry name" value="FIDO DOMAIN-CONTAINING PROTEIN"/>
    <property type="match status" value="1"/>
</dbReference>
<evidence type="ECO:0000313" key="5">
    <source>
        <dbReference type="EMBL" id="ASF44473.1"/>
    </source>
</evidence>
<dbReference type="PROSITE" id="PS51459">
    <property type="entry name" value="FIDO"/>
    <property type="match status" value="1"/>
</dbReference>
<keyword evidence="2" id="KW-0067">ATP-binding</keyword>